<dbReference type="SMART" id="SM00382">
    <property type="entry name" value="AAA"/>
    <property type="match status" value="1"/>
</dbReference>
<comment type="similarity">
    <text evidence="1">Belongs to the GSP E family.</text>
</comment>
<organism evidence="4 5">
    <name type="scientific">Thioflavicoccus mobilis 8321</name>
    <dbReference type="NCBI Taxonomy" id="765912"/>
    <lineage>
        <taxon>Bacteria</taxon>
        <taxon>Pseudomonadati</taxon>
        <taxon>Pseudomonadota</taxon>
        <taxon>Gammaproteobacteria</taxon>
        <taxon>Chromatiales</taxon>
        <taxon>Chromatiaceae</taxon>
        <taxon>Thioflavicoccus</taxon>
    </lineage>
</organism>
<dbReference type="EMBL" id="CP003051">
    <property type="protein sequence ID" value="AGA89488.1"/>
    <property type="molecule type" value="Genomic_DNA"/>
</dbReference>
<dbReference type="InterPro" id="IPR050921">
    <property type="entry name" value="T4SS_GSP_E_ATPase"/>
</dbReference>
<reference evidence="4 5" key="1">
    <citation type="submission" date="2011-09" db="EMBL/GenBank/DDBJ databases">
        <title>Complete sequence of chromosome of Thioflavicoccus mobilis 8321.</title>
        <authorList>
            <consortium name="US DOE Joint Genome Institute"/>
            <person name="Lucas S."/>
            <person name="Han J."/>
            <person name="Lapidus A."/>
            <person name="Cheng J.-F."/>
            <person name="Goodwin L."/>
            <person name="Pitluck S."/>
            <person name="Peters L."/>
            <person name="Ovchinnikova G."/>
            <person name="Lu M."/>
            <person name="Detter J.C."/>
            <person name="Han C."/>
            <person name="Tapia R."/>
            <person name="Land M."/>
            <person name="Hauser L."/>
            <person name="Kyrpides N."/>
            <person name="Ivanova N."/>
            <person name="Pagani I."/>
            <person name="Vogl K."/>
            <person name="Liu Z."/>
            <person name="Imhoff J."/>
            <person name="Thiel V."/>
            <person name="Frigaard N.-U."/>
            <person name="Bryant D."/>
            <person name="Woyke T."/>
        </authorList>
    </citation>
    <scope>NUCLEOTIDE SEQUENCE [LARGE SCALE GENOMIC DNA]</scope>
    <source>
        <strain evidence="4 5">8321</strain>
    </source>
</reference>
<dbReference type="KEGG" id="tmb:Thimo_0648"/>
<dbReference type="NCBIfam" id="TIGR01420">
    <property type="entry name" value="pilT_fam"/>
    <property type="match status" value="1"/>
</dbReference>
<dbReference type="InterPro" id="IPR003593">
    <property type="entry name" value="AAA+_ATPase"/>
</dbReference>
<dbReference type="PROSITE" id="PS00662">
    <property type="entry name" value="T2SP_E"/>
    <property type="match status" value="1"/>
</dbReference>
<evidence type="ECO:0000256" key="1">
    <source>
        <dbReference type="ARBA" id="ARBA00006611"/>
    </source>
</evidence>
<dbReference type="InterPro" id="IPR006321">
    <property type="entry name" value="PilT/PilU"/>
</dbReference>
<dbReference type="eggNOG" id="COG2805">
    <property type="taxonomic scope" value="Bacteria"/>
</dbReference>
<dbReference type="Proteomes" id="UP000010816">
    <property type="component" value="Chromosome"/>
</dbReference>
<dbReference type="InterPro" id="IPR001482">
    <property type="entry name" value="T2SS/T4SS_dom"/>
</dbReference>
<protein>
    <submittedName>
        <fullName evidence="4">Pilus retraction protein PilT</fullName>
    </submittedName>
</protein>
<dbReference type="STRING" id="765912.Thimo_0648"/>
<dbReference type="Gene3D" id="3.30.450.90">
    <property type="match status" value="1"/>
</dbReference>
<dbReference type="SUPFAM" id="SSF52540">
    <property type="entry name" value="P-loop containing nucleoside triphosphate hydrolases"/>
    <property type="match status" value="1"/>
</dbReference>
<evidence type="ECO:0000259" key="3">
    <source>
        <dbReference type="PROSITE" id="PS00662"/>
    </source>
</evidence>
<gene>
    <name evidence="4" type="ORF">Thimo_0648</name>
</gene>
<dbReference type="Gene3D" id="3.40.50.300">
    <property type="entry name" value="P-loop containing nucleotide triphosphate hydrolases"/>
    <property type="match status" value="1"/>
</dbReference>
<keyword evidence="2" id="KW-0175">Coiled coil</keyword>
<dbReference type="RefSeq" id="WP_015279635.1">
    <property type="nucleotide sequence ID" value="NC_019940.1"/>
</dbReference>
<feature type="coiled-coil region" evidence="2">
    <location>
        <begin position="354"/>
        <end position="391"/>
    </location>
</feature>
<sequence length="392" mass="42169">MFAHVSAALDLNALLAAGVALGASDLHLTVGSRPVYRVLGELAPAPSELGAAPIEAAAMERLAAQIASERQREELARTGHLDLGYSTPDGERFRLNLYRELGRLALAARHLDQRLLSLEGLGLPKQLADIAKLPSGLVLVTGATGSGKSTTLATLLDLINRIRAAHILTVEDPVEFVHGPQRCVIHHRELGTDVVSFAAAVQAALREDPDVIMIGEMRDLDTMRAAITAAETGHLVFSTLHTAEAVGCVERLVGSFPGGEQDVARHRIGMALRAVVAQRLVRRSSGRGRVAVVEILMVNAAAANLIEQGKTRQLFSLMESSAAEGMRTLDQSLADLVNRGVLSRAEALLHCKDTRTLERLLERTVRLAEEAEQAARQAAAKRNGLDRLRRQP</sequence>
<dbReference type="PATRIC" id="fig|765912.4.peg.633"/>
<dbReference type="AlphaFoldDB" id="L0GRX1"/>
<accession>L0GRX1</accession>
<dbReference type="InterPro" id="IPR027417">
    <property type="entry name" value="P-loop_NTPase"/>
</dbReference>
<proteinExistence type="inferred from homology"/>
<dbReference type="GO" id="GO:0005524">
    <property type="term" value="F:ATP binding"/>
    <property type="evidence" value="ECO:0007669"/>
    <property type="project" value="InterPro"/>
</dbReference>
<dbReference type="Pfam" id="PF00437">
    <property type="entry name" value="T2SSE"/>
    <property type="match status" value="1"/>
</dbReference>
<dbReference type="CDD" id="cd01131">
    <property type="entry name" value="PilT"/>
    <property type="match status" value="1"/>
</dbReference>
<evidence type="ECO:0000256" key="2">
    <source>
        <dbReference type="SAM" id="Coils"/>
    </source>
</evidence>
<name>L0GRX1_9GAMM</name>
<evidence type="ECO:0000313" key="4">
    <source>
        <dbReference type="EMBL" id="AGA89488.1"/>
    </source>
</evidence>
<dbReference type="HOGENOM" id="CLU_013446_4_0_6"/>
<feature type="domain" description="Bacterial type II secretion system protein E" evidence="3">
    <location>
        <begin position="205"/>
        <end position="219"/>
    </location>
</feature>
<dbReference type="OrthoDB" id="6189814at2"/>
<evidence type="ECO:0000313" key="5">
    <source>
        <dbReference type="Proteomes" id="UP000010816"/>
    </source>
</evidence>
<dbReference type="PANTHER" id="PTHR30486">
    <property type="entry name" value="TWITCHING MOTILITY PROTEIN PILT"/>
    <property type="match status" value="1"/>
</dbReference>
<dbReference type="GO" id="GO:0016887">
    <property type="term" value="F:ATP hydrolysis activity"/>
    <property type="evidence" value="ECO:0007669"/>
    <property type="project" value="InterPro"/>
</dbReference>
<keyword evidence="5" id="KW-1185">Reference proteome</keyword>